<dbReference type="PANTHER" id="PTHR34191">
    <property type="entry name" value="LATE EMBRYOGENESIS ABUNDANT PROTEIN (LEA) FAMILY PROTEIN"/>
    <property type="match status" value="1"/>
</dbReference>
<feature type="compositionally biased region" description="Low complexity" evidence="1">
    <location>
        <begin position="10"/>
        <end position="19"/>
    </location>
</feature>
<feature type="region of interest" description="Disordered" evidence="1">
    <location>
        <begin position="1"/>
        <end position="59"/>
    </location>
</feature>
<name>A0AB32W9E8_THECC</name>
<dbReference type="Proteomes" id="UP000694886">
    <property type="component" value="Chromosome 4"/>
</dbReference>
<dbReference type="RefSeq" id="XP_017974622.1">
    <property type="nucleotide sequence ID" value="XM_018119133.1"/>
</dbReference>
<reference evidence="3" key="2">
    <citation type="submission" date="2025-08" db="UniProtKB">
        <authorList>
            <consortium name="RefSeq"/>
        </authorList>
    </citation>
    <scope>IDENTIFICATION</scope>
</reference>
<evidence type="ECO:0000313" key="3">
    <source>
        <dbReference type="RefSeq" id="XP_017974622.1"/>
    </source>
</evidence>
<protein>
    <submittedName>
        <fullName evidence="3">Uncharacterized protein LOC18603361</fullName>
    </submittedName>
</protein>
<dbReference type="InterPro" id="IPR039624">
    <property type="entry name" value="LEA1/2/D7/KIN2"/>
</dbReference>
<feature type="compositionally biased region" description="Low complexity" evidence="1">
    <location>
        <begin position="28"/>
        <end position="59"/>
    </location>
</feature>
<evidence type="ECO:0000313" key="2">
    <source>
        <dbReference type="Proteomes" id="UP000694886"/>
    </source>
</evidence>
<gene>
    <name evidence="3" type="primary">LOC18603361</name>
</gene>
<dbReference type="PANTHER" id="PTHR34191:SF20">
    <property type="entry name" value="LATE EMBRYOGENESIS ABUNDANT PROTEIN (LEA) FAMILY PROTEIN"/>
    <property type="match status" value="1"/>
</dbReference>
<organism evidence="2 3">
    <name type="scientific">Theobroma cacao</name>
    <name type="common">Cacao</name>
    <name type="synonym">Cocoa</name>
    <dbReference type="NCBI Taxonomy" id="3641"/>
    <lineage>
        <taxon>Eukaryota</taxon>
        <taxon>Viridiplantae</taxon>
        <taxon>Streptophyta</taxon>
        <taxon>Embryophyta</taxon>
        <taxon>Tracheophyta</taxon>
        <taxon>Spermatophyta</taxon>
        <taxon>Magnoliopsida</taxon>
        <taxon>eudicotyledons</taxon>
        <taxon>Gunneridae</taxon>
        <taxon>Pentapetalae</taxon>
        <taxon>rosids</taxon>
        <taxon>malvids</taxon>
        <taxon>Malvales</taxon>
        <taxon>Malvaceae</taxon>
        <taxon>Byttnerioideae</taxon>
        <taxon>Theobroma</taxon>
    </lineage>
</organism>
<dbReference type="Gramene" id="Tc04v2_t022040.1">
    <property type="protein sequence ID" value="Tc04v2_p022040.1"/>
    <property type="gene ID" value="Tc04v2_g022040"/>
</dbReference>
<reference evidence="2" key="1">
    <citation type="journal article" date="1997" name="Nucleic Acids Res.">
        <title>tRNAscan-SE: a program for improved detection of transfer RNA genes in genomic sequence.</title>
        <authorList>
            <person name="Lowe T.M."/>
            <person name="Eddy S.R."/>
        </authorList>
    </citation>
    <scope>NUCLEOTIDE SEQUENCE [LARGE SCALE GENOMIC DNA]</scope>
    <source>
        <strain evidence="2">r\B97-61/B2</strain>
    </source>
</reference>
<dbReference type="KEGG" id="tcc:18603361"/>
<dbReference type="GeneID" id="18603361"/>
<evidence type="ECO:0000256" key="1">
    <source>
        <dbReference type="SAM" id="MobiDB-lite"/>
    </source>
</evidence>
<sequence>MSNIQQPLSAGQTQGQTQAKTEQVTQSAKDTANAARDSAANATQSAQESDQQEQEQTASFLLQQIPASRVMHLLITPHFRFLSNVGTFWNITDEFPERNAMLFCALVRRLKRILSLFQTGKQVKGMAQGAMETVKNTIGMNDKK</sequence>
<proteinExistence type="predicted"/>
<dbReference type="AlphaFoldDB" id="A0AB32W9E8"/>
<accession>A0AB32W9E8</accession>